<comment type="catalytic activity">
    <reaction evidence="8">
        <text>Couples ATP hydrolysis with the unwinding of duplex DNA by translocating in the 3'-5' direction.</text>
        <dbReference type="EC" id="5.6.2.4"/>
    </reaction>
</comment>
<name>A0A662ZJB8_9GAMM</name>
<dbReference type="Gene3D" id="1.10.10.160">
    <property type="match status" value="1"/>
</dbReference>
<evidence type="ECO:0000256" key="5">
    <source>
        <dbReference type="ARBA" id="ARBA00022840"/>
    </source>
</evidence>
<dbReference type="GO" id="GO:0000725">
    <property type="term" value="P:recombinational repair"/>
    <property type="evidence" value="ECO:0007669"/>
    <property type="project" value="TreeGrafter"/>
</dbReference>
<dbReference type="GO" id="GO:0016887">
    <property type="term" value="F:ATP hydrolysis activity"/>
    <property type="evidence" value="ECO:0007669"/>
    <property type="project" value="RHEA"/>
</dbReference>
<evidence type="ECO:0000256" key="4">
    <source>
        <dbReference type="ARBA" id="ARBA00022806"/>
    </source>
</evidence>
<gene>
    <name evidence="16" type="ORF">SAMN02910344_01486</name>
</gene>
<evidence type="ECO:0000256" key="7">
    <source>
        <dbReference type="ARBA" id="ARBA00023235"/>
    </source>
</evidence>
<accession>A0A662ZJB8</accession>
<dbReference type="SUPFAM" id="SSF52540">
    <property type="entry name" value="P-loop containing nucleoside triphosphate hydrolases"/>
    <property type="match status" value="1"/>
</dbReference>
<evidence type="ECO:0000256" key="13">
    <source>
        <dbReference type="SAM" id="MobiDB-lite"/>
    </source>
</evidence>
<evidence type="ECO:0000256" key="9">
    <source>
        <dbReference type="ARBA" id="ARBA00034808"/>
    </source>
</evidence>
<dbReference type="Pfam" id="PF13361">
    <property type="entry name" value="UvrD_C"/>
    <property type="match status" value="1"/>
</dbReference>
<evidence type="ECO:0000256" key="3">
    <source>
        <dbReference type="ARBA" id="ARBA00022801"/>
    </source>
</evidence>
<dbReference type="GO" id="GO:0005524">
    <property type="term" value="F:ATP binding"/>
    <property type="evidence" value="ECO:0007669"/>
    <property type="project" value="UniProtKB-UniRule"/>
</dbReference>
<feature type="compositionally biased region" description="Polar residues" evidence="13">
    <location>
        <begin position="547"/>
        <end position="556"/>
    </location>
</feature>
<organism evidence="16 17">
    <name type="scientific">Ruminobacter amylophilus</name>
    <dbReference type="NCBI Taxonomy" id="867"/>
    <lineage>
        <taxon>Bacteria</taxon>
        <taxon>Pseudomonadati</taxon>
        <taxon>Pseudomonadota</taxon>
        <taxon>Gammaproteobacteria</taxon>
        <taxon>Aeromonadales</taxon>
        <taxon>Succinivibrionaceae</taxon>
        <taxon>Ruminobacter</taxon>
    </lineage>
</organism>
<dbReference type="CDD" id="cd17932">
    <property type="entry name" value="DEXQc_UvrD"/>
    <property type="match status" value="1"/>
</dbReference>
<comment type="similarity">
    <text evidence="1">Belongs to the helicase family. UvrD subfamily.</text>
</comment>
<feature type="binding site" evidence="12">
    <location>
        <begin position="32"/>
        <end position="39"/>
    </location>
    <ligand>
        <name>ATP</name>
        <dbReference type="ChEBI" id="CHEBI:30616"/>
    </ligand>
</feature>
<sequence length="722" mass="82047">MSLGFVDNIVKGLNPEQLKAVTSPLSNMLIIAGAGTGKTTVLVRRLAYLIIRHQIQSHNILAVTFTNKAAKEMNQRIHDFIGEQNTRYLWCCTFHGACCKILRNFANQAGLRPNFKILDTAEQTRVVKECFEELEIEKTKEISPKQYASYISELKDKGLRPHHDFGGLSDIYKLDDVYALYQDKCNKTNVLDFSELILRCVELLRSNPDVKNFLNGKFKQILVDEFQDTNSIQYEWLKLISGENSNVLIVGDDDQSIYGWRGAVMDILNRFYNDYPHVTLHKLIRNYRSTSAILANANKLIGYNQSRFTEKNLITERHDTNKVRVIQTGSPDKEAEIIAQIIKKYKAAYHYKNSDFAVLYRTNMQSRAIESAFVNAGIPHRIIGGLRFYDREEIKNTLSYLSLILDHEDDASLERIINVPSRKIGKVTLSKIKTVASQQGVSLFDACMLYCKANKKSLGIKNFVDFILRAGNEFDEKSRDFGIGDQVMNLLVECGLIEYYRQKDIDENHDELNRSNNIRELVDVISNLDVEDFDNKLDFPDEDSVTENENSAQNVSDIAENRKEKNILPEPSADTVSAPEEHVSDRPALTPKDILRGFVTTVAMNGDNDLGNSKNDDDSGDTGVNLMTIHSAKGLEFPCVIVAGFEEGLMPHGINKYSFGDSKKLDEERRLAYVAITRAKNNLVLTFADMRMSFGNFFSGGASMFFDELDKDYLEYYVYNSR</sequence>
<evidence type="ECO:0000256" key="6">
    <source>
        <dbReference type="ARBA" id="ARBA00023125"/>
    </source>
</evidence>
<keyword evidence="17" id="KW-1185">Reference proteome</keyword>
<evidence type="ECO:0000313" key="17">
    <source>
        <dbReference type="Proteomes" id="UP000243745"/>
    </source>
</evidence>
<keyword evidence="3 12" id="KW-0378">Hydrolase</keyword>
<feature type="domain" description="UvrD-like helicase C-terminal" evidence="15">
    <location>
        <begin position="291"/>
        <end position="634"/>
    </location>
</feature>
<dbReference type="OrthoDB" id="9806690at2"/>
<evidence type="ECO:0000256" key="12">
    <source>
        <dbReference type="PROSITE-ProRule" id="PRU00560"/>
    </source>
</evidence>
<reference evidence="16 17" key="1">
    <citation type="submission" date="2016-10" db="EMBL/GenBank/DDBJ databases">
        <authorList>
            <person name="Varghese N."/>
            <person name="Submissions S."/>
        </authorList>
    </citation>
    <scope>NUCLEOTIDE SEQUENCE [LARGE SCALE GENOMIC DNA]</scope>
    <source>
        <strain evidence="16 17">DSM 1361</strain>
    </source>
</reference>
<dbReference type="PROSITE" id="PS51198">
    <property type="entry name" value="UVRD_HELICASE_ATP_BIND"/>
    <property type="match status" value="1"/>
</dbReference>
<evidence type="ECO:0000256" key="2">
    <source>
        <dbReference type="ARBA" id="ARBA00022741"/>
    </source>
</evidence>
<evidence type="ECO:0000313" key="16">
    <source>
        <dbReference type="EMBL" id="SFP47586.1"/>
    </source>
</evidence>
<dbReference type="InterPro" id="IPR014016">
    <property type="entry name" value="UvrD-like_ATP-bd"/>
</dbReference>
<dbReference type="RefSeq" id="WP_093142453.1">
    <property type="nucleotide sequence ID" value="NZ_FOXF01000027.1"/>
</dbReference>
<feature type="domain" description="UvrD-like helicase ATP-binding" evidence="14">
    <location>
        <begin position="11"/>
        <end position="290"/>
    </location>
</feature>
<keyword evidence="5 12" id="KW-0067">ATP-binding</keyword>
<dbReference type="Proteomes" id="UP000243745">
    <property type="component" value="Unassembled WGS sequence"/>
</dbReference>
<comment type="catalytic activity">
    <reaction evidence="11">
        <text>ATP + H2O = ADP + phosphate + H(+)</text>
        <dbReference type="Rhea" id="RHEA:13065"/>
        <dbReference type="ChEBI" id="CHEBI:15377"/>
        <dbReference type="ChEBI" id="CHEBI:15378"/>
        <dbReference type="ChEBI" id="CHEBI:30616"/>
        <dbReference type="ChEBI" id="CHEBI:43474"/>
        <dbReference type="ChEBI" id="CHEBI:456216"/>
        <dbReference type="EC" id="5.6.2.4"/>
    </reaction>
</comment>
<evidence type="ECO:0000259" key="14">
    <source>
        <dbReference type="PROSITE" id="PS51198"/>
    </source>
</evidence>
<dbReference type="EC" id="5.6.2.4" evidence="9"/>
<dbReference type="InterPro" id="IPR013986">
    <property type="entry name" value="DExx_box_DNA_helicase_dom_sf"/>
</dbReference>
<keyword evidence="2 12" id="KW-0547">Nucleotide-binding</keyword>
<dbReference type="AlphaFoldDB" id="A0A662ZJB8"/>
<dbReference type="PANTHER" id="PTHR11070:SF2">
    <property type="entry name" value="ATP-DEPENDENT DNA HELICASE SRS2"/>
    <property type="match status" value="1"/>
</dbReference>
<dbReference type="PROSITE" id="PS51217">
    <property type="entry name" value="UVRD_HELICASE_CTER"/>
    <property type="match status" value="1"/>
</dbReference>
<dbReference type="GO" id="GO:0003677">
    <property type="term" value="F:DNA binding"/>
    <property type="evidence" value="ECO:0007669"/>
    <property type="project" value="UniProtKB-KW"/>
</dbReference>
<dbReference type="CDD" id="cd18807">
    <property type="entry name" value="SF1_C_UvrD"/>
    <property type="match status" value="1"/>
</dbReference>
<dbReference type="Pfam" id="PF00580">
    <property type="entry name" value="UvrD-helicase"/>
    <property type="match status" value="1"/>
</dbReference>
<keyword evidence="4 12" id="KW-0347">Helicase</keyword>
<dbReference type="InterPro" id="IPR027417">
    <property type="entry name" value="P-loop_NTPase"/>
</dbReference>
<evidence type="ECO:0000256" key="11">
    <source>
        <dbReference type="ARBA" id="ARBA00048988"/>
    </source>
</evidence>
<dbReference type="Gene3D" id="3.40.50.300">
    <property type="entry name" value="P-loop containing nucleotide triphosphate hydrolases"/>
    <property type="match status" value="3"/>
</dbReference>
<protein>
    <recommendedName>
        <fullName evidence="9">DNA 3'-5' helicase</fullName>
        <ecNumber evidence="9">5.6.2.4</ecNumber>
    </recommendedName>
    <alternativeName>
        <fullName evidence="10">DNA 3'-5' helicase II</fullName>
    </alternativeName>
</protein>
<dbReference type="PANTHER" id="PTHR11070">
    <property type="entry name" value="UVRD / RECB / PCRA DNA HELICASE FAMILY MEMBER"/>
    <property type="match status" value="1"/>
</dbReference>
<dbReference type="GO" id="GO:0043138">
    <property type="term" value="F:3'-5' DNA helicase activity"/>
    <property type="evidence" value="ECO:0007669"/>
    <property type="project" value="UniProtKB-EC"/>
</dbReference>
<dbReference type="EMBL" id="FOXF01000027">
    <property type="protein sequence ID" value="SFP47586.1"/>
    <property type="molecule type" value="Genomic_DNA"/>
</dbReference>
<evidence type="ECO:0000259" key="15">
    <source>
        <dbReference type="PROSITE" id="PS51217"/>
    </source>
</evidence>
<dbReference type="InterPro" id="IPR000212">
    <property type="entry name" value="DNA_helicase_UvrD/REP"/>
</dbReference>
<dbReference type="InterPro" id="IPR014017">
    <property type="entry name" value="DNA_helicase_UvrD-like_C"/>
</dbReference>
<evidence type="ECO:0000256" key="8">
    <source>
        <dbReference type="ARBA" id="ARBA00034617"/>
    </source>
</evidence>
<dbReference type="Gene3D" id="1.10.486.10">
    <property type="entry name" value="PCRA, domain 4"/>
    <property type="match status" value="2"/>
</dbReference>
<evidence type="ECO:0000256" key="1">
    <source>
        <dbReference type="ARBA" id="ARBA00009922"/>
    </source>
</evidence>
<feature type="region of interest" description="Disordered" evidence="13">
    <location>
        <begin position="539"/>
        <end position="585"/>
    </location>
</feature>
<evidence type="ECO:0000256" key="10">
    <source>
        <dbReference type="ARBA" id="ARBA00034923"/>
    </source>
</evidence>
<keyword evidence="6" id="KW-0238">DNA-binding</keyword>
<proteinExistence type="inferred from homology"/>
<keyword evidence="7" id="KW-0413">Isomerase</keyword>